<organism evidence="1 2">
    <name type="scientific">Conger conger</name>
    <name type="common">Conger eel</name>
    <name type="synonym">Muraena conger</name>
    <dbReference type="NCBI Taxonomy" id="82655"/>
    <lineage>
        <taxon>Eukaryota</taxon>
        <taxon>Metazoa</taxon>
        <taxon>Chordata</taxon>
        <taxon>Craniata</taxon>
        <taxon>Vertebrata</taxon>
        <taxon>Euteleostomi</taxon>
        <taxon>Actinopterygii</taxon>
        <taxon>Neopterygii</taxon>
        <taxon>Teleostei</taxon>
        <taxon>Anguilliformes</taxon>
        <taxon>Congridae</taxon>
        <taxon>Conger</taxon>
    </lineage>
</organism>
<sequence length="78" mass="9019">MRTRASPEIHTGTSQHVTEIRTAWVQRRYPSTSQRGVQRRYPSTSRCALSVWEACVLPGRFRACHWPGLHEDEKVLEA</sequence>
<dbReference type="EMBL" id="JAFJMO010000013">
    <property type="protein sequence ID" value="KAJ8259372.1"/>
    <property type="molecule type" value="Genomic_DNA"/>
</dbReference>
<protein>
    <submittedName>
        <fullName evidence="1">Uncharacterized protein</fullName>
    </submittedName>
</protein>
<reference evidence="1" key="1">
    <citation type="journal article" date="2023" name="Science">
        <title>Genome structures resolve the early diversification of teleost fishes.</title>
        <authorList>
            <person name="Parey E."/>
            <person name="Louis A."/>
            <person name="Montfort J."/>
            <person name="Bouchez O."/>
            <person name="Roques C."/>
            <person name="Iampietro C."/>
            <person name="Lluch J."/>
            <person name="Castinel A."/>
            <person name="Donnadieu C."/>
            <person name="Desvignes T."/>
            <person name="Floi Bucao C."/>
            <person name="Jouanno E."/>
            <person name="Wen M."/>
            <person name="Mejri S."/>
            <person name="Dirks R."/>
            <person name="Jansen H."/>
            <person name="Henkel C."/>
            <person name="Chen W.J."/>
            <person name="Zahm M."/>
            <person name="Cabau C."/>
            <person name="Klopp C."/>
            <person name="Thompson A.W."/>
            <person name="Robinson-Rechavi M."/>
            <person name="Braasch I."/>
            <person name="Lecointre G."/>
            <person name="Bobe J."/>
            <person name="Postlethwait J.H."/>
            <person name="Berthelot C."/>
            <person name="Roest Crollius H."/>
            <person name="Guiguen Y."/>
        </authorList>
    </citation>
    <scope>NUCLEOTIDE SEQUENCE</scope>
    <source>
        <strain evidence="1">Concon-B</strain>
    </source>
</reference>
<name>A0A9Q1D703_CONCO</name>
<proteinExistence type="predicted"/>
<dbReference type="AlphaFoldDB" id="A0A9Q1D703"/>
<comment type="caution">
    <text evidence="1">The sequence shown here is derived from an EMBL/GenBank/DDBJ whole genome shotgun (WGS) entry which is preliminary data.</text>
</comment>
<evidence type="ECO:0000313" key="1">
    <source>
        <dbReference type="EMBL" id="KAJ8259372.1"/>
    </source>
</evidence>
<accession>A0A9Q1D703</accession>
<evidence type="ECO:0000313" key="2">
    <source>
        <dbReference type="Proteomes" id="UP001152803"/>
    </source>
</evidence>
<gene>
    <name evidence="1" type="ORF">COCON_G00183840</name>
</gene>
<keyword evidence="2" id="KW-1185">Reference proteome</keyword>
<dbReference type="Proteomes" id="UP001152803">
    <property type="component" value="Unassembled WGS sequence"/>
</dbReference>